<feature type="domain" description="NB-ARC" evidence="8">
    <location>
        <begin position="272"/>
        <end position="436"/>
    </location>
</feature>
<dbReference type="InterPro" id="IPR038005">
    <property type="entry name" value="RX-like_CC"/>
</dbReference>
<dbReference type="Pfam" id="PF23598">
    <property type="entry name" value="LRR_14"/>
    <property type="match status" value="1"/>
</dbReference>
<dbReference type="Pfam" id="PF00931">
    <property type="entry name" value="NB-ARC"/>
    <property type="match status" value="1"/>
</dbReference>
<dbReference type="AlphaFoldDB" id="A0A0D9X7A6"/>
<dbReference type="GO" id="GO:0042742">
    <property type="term" value="P:defense response to bacterium"/>
    <property type="evidence" value="ECO:0007669"/>
    <property type="project" value="UniProtKB-ARBA"/>
</dbReference>
<evidence type="ECO:0000256" key="2">
    <source>
        <dbReference type="ARBA" id="ARBA00022614"/>
    </source>
</evidence>
<evidence type="ECO:0000259" key="10">
    <source>
        <dbReference type="Pfam" id="PF23559"/>
    </source>
</evidence>
<evidence type="ECO:0000256" key="3">
    <source>
        <dbReference type="ARBA" id="ARBA00022737"/>
    </source>
</evidence>
<evidence type="ECO:0000259" key="8">
    <source>
        <dbReference type="Pfam" id="PF00931"/>
    </source>
</evidence>
<evidence type="ECO:0000256" key="6">
    <source>
        <dbReference type="ARBA" id="ARBA00023054"/>
    </source>
</evidence>
<feature type="region of interest" description="Disordered" evidence="7">
    <location>
        <begin position="19"/>
        <end position="59"/>
    </location>
</feature>
<reference evidence="12 13" key="1">
    <citation type="submission" date="2012-08" db="EMBL/GenBank/DDBJ databases">
        <title>Oryza genome evolution.</title>
        <authorList>
            <person name="Wing R.A."/>
        </authorList>
    </citation>
    <scope>NUCLEOTIDE SEQUENCE</scope>
</reference>
<evidence type="ECO:0000256" key="5">
    <source>
        <dbReference type="ARBA" id="ARBA00022821"/>
    </source>
</evidence>
<dbReference type="InterPro" id="IPR041118">
    <property type="entry name" value="Rx_N"/>
</dbReference>
<keyword evidence="13" id="KW-1185">Reference proteome</keyword>
<dbReference type="Gene3D" id="3.40.50.300">
    <property type="entry name" value="P-loop containing nucleotide triphosphate hydrolases"/>
    <property type="match status" value="1"/>
</dbReference>
<dbReference type="InterPro" id="IPR055414">
    <property type="entry name" value="LRR_R13L4/SHOC2-like"/>
</dbReference>
<evidence type="ECO:0000313" key="13">
    <source>
        <dbReference type="Proteomes" id="UP000032180"/>
    </source>
</evidence>
<dbReference type="EnsemblPlants" id="LPERR08G10590.2">
    <property type="protein sequence ID" value="LPERR08G10590.2"/>
    <property type="gene ID" value="LPERR08G10590"/>
</dbReference>
<dbReference type="InterPro" id="IPR058922">
    <property type="entry name" value="WHD_DRP"/>
</dbReference>
<dbReference type="InterPro" id="IPR032675">
    <property type="entry name" value="LRR_dom_sf"/>
</dbReference>
<dbReference type="PANTHER" id="PTHR23155">
    <property type="entry name" value="DISEASE RESISTANCE PROTEIN RP"/>
    <property type="match status" value="1"/>
</dbReference>
<dbReference type="GO" id="GO:0002758">
    <property type="term" value="P:innate immune response-activating signaling pathway"/>
    <property type="evidence" value="ECO:0007669"/>
    <property type="project" value="UniProtKB-ARBA"/>
</dbReference>
<dbReference type="InterPro" id="IPR002182">
    <property type="entry name" value="NB-ARC"/>
</dbReference>
<sequence length="1129" mass="128298">MVVETMVALLRAAGVRLLSPSPSQEESRNEPPWSKFDGDLPSMLPESSGGHPRNSIDEGQGTTLVVGEISPASSSPVSQPHIGFRSIGLGEMERALVSAATGALRPVIKKLAILLEQNLFKGVRAREIKSLCKELEAVDAFILKMSEKEEYHDAQDKAWLKEVRELFYDMEDSLDEFMHRINRYGNPVGFIEKCKHSLTKMKDHPRIAKAIEDVKTQTKEVAERHARYRNKEIISEANSNAMVDRRALAIFEDASKLVGIDVPKCELIEVLRVEDTCVSSQQTKVVSILGSGGMGKTTLANIAYQELKGQFNCWAFVSVSRNPDMIEVLRSILYQVGDESFLGGMDKADIQQLITKANQFLCDKRYLIVIDDIWKEDTWKTINYALPKNSEHSRIITTSRIHDVAKCCCSSNGDLVYKIRPLIPQDSQRLFHKRIFGFEEKCPSNLMIVSNKILEKCAGLPLAIISISSLLVTKPPSEKEWDQVYKSFGHVLGKNSIIEETMMQILSLSYFDLPHQLKSCLLYLSTFPEDFIIQKQRLIWRWVAEGFIQEDQLIYGEGNKLGELGERCFNELINRSLIQPCDINMDGEVMACRVHDTILDFITLKSVEDNFFAVSGSGYQMFNGVKVRQLSLHSRDQENVLLPKEMDLSRVRSFTAFSYFAELPSLLKLSFLRVVDLEGCKQLESHHLANIKTLIMLKYLGLSKTRAGELPEQIGSLKCLQTLNLQETKIKELPSSIIRLGRLVRLAIDNHVKLPDGIGSLTALEELEGVNVFRQSIEFLQELRKLTNLRILSLNVSSSFNMKCTTREHHYREPTTLAQLTSQRILNLFSSHNDYKMCAKPESHHKDYMDIILSSLCKLERLHSLCFHTDLTTLFSPNKLFVELCDYSLPSAFREFSYGDYISRIPNWIHYVVSLQRLSLNIKELKVEDVLSLGCLPVLEYLRLKVRKVFPGIRITISGENGFGFLRTFHFGCAIPVAFEAGAMPKLEKLWLLFDVLKTNQVSGNGDFAFGIQHLSNLQSIYCVFYTNVDDEFEMKKCWLYETVKAQMADNVTESEIYRFIHDELNAPTESAKAAITRELNVLPNSPKFDQLVTGTWLFGNLFRATSRMRKIRNRWIAGVIEEFKTGAA</sequence>
<keyword evidence="4" id="KW-0547">Nucleotide-binding</keyword>
<accession>A0A0D9X7A6</accession>
<dbReference type="Gene3D" id="3.80.10.10">
    <property type="entry name" value="Ribonuclease Inhibitor"/>
    <property type="match status" value="1"/>
</dbReference>
<evidence type="ECO:0000259" key="11">
    <source>
        <dbReference type="Pfam" id="PF23598"/>
    </source>
</evidence>
<keyword evidence="5" id="KW-0611">Plant defense</keyword>
<feature type="domain" description="Disease resistance protein winged helix" evidence="10">
    <location>
        <begin position="527"/>
        <end position="602"/>
    </location>
</feature>
<keyword evidence="6" id="KW-0175">Coiled coil</keyword>
<dbReference type="InterPro" id="IPR044974">
    <property type="entry name" value="Disease_R_plants"/>
</dbReference>
<reference evidence="13" key="2">
    <citation type="submission" date="2013-12" db="EMBL/GenBank/DDBJ databases">
        <authorList>
            <person name="Yu Y."/>
            <person name="Lee S."/>
            <person name="de Baynast K."/>
            <person name="Wissotski M."/>
            <person name="Liu L."/>
            <person name="Talag J."/>
            <person name="Goicoechea J."/>
            <person name="Angelova A."/>
            <person name="Jetty R."/>
            <person name="Kudrna D."/>
            <person name="Golser W."/>
            <person name="Rivera L."/>
            <person name="Zhang J."/>
            <person name="Wing R."/>
        </authorList>
    </citation>
    <scope>NUCLEOTIDE SEQUENCE</scope>
</reference>
<dbReference type="SUPFAM" id="SSF52540">
    <property type="entry name" value="P-loop containing nucleoside triphosphate hydrolases"/>
    <property type="match status" value="1"/>
</dbReference>
<dbReference type="Pfam" id="PF23559">
    <property type="entry name" value="WHD_DRP"/>
    <property type="match status" value="1"/>
</dbReference>
<dbReference type="PANTHER" id="PTHR23155:SF1107">
    <property type="entry name" value="OS08G0373000 PROTEIN"/>
    <property type="match status" value="1"/>
</dbReference>
<comment type="similarity">
    <text evidence="1">Belongs to the disease resistance NB-LRR family.</text>
</comment>
<dbReference type="Pfam" id="PF18052">
    <property type="entry name" value="Rx_N"/>
    <property type="match status" value="1"/>
</dbReference>
<dbReference type="GO" id="GO:0009626">
    <property type="term" value="P:plant-type hypersensitive response"/>
    <property type="evidence" value="ECO:0007669"/>
    <property type="project" value="UniProtKB-ARBA"/>
</dbReference>
<dbReference type="eggNOG" id="KOG4658">
    <property type="taxonomic scope" value="Eukaryota"/>
</dbReference>
<evidence type="ECO:0000256" key="7">
    <source>
        <dbReference type="SAM" id="MobiDB-lite"/>
    </source>
</evidence>
<dbReference type="InterPro" id="IPR042197">
    <property type="entry name" value="Apaf_helical"/>
</dbReference>
<dbReference type="Gramene" id="LPERR08G10590.2">
    <property type="protein sequence ID" value="LPERR08G10590.2"/>
    <property type="gene ID" value="LPERR08G10590"/>
</dbReference>
<dbReference type="Gene3D" id="1.10.10.10">
    <property type="entry name" value="Winged helix-like DNA-binding domain superfamily/Winged helix DNA-binding domain"/>
    <property type="match status" value="1"/>
</dbReference>
<protein>
    <recommendedName>
        <fullName evidence="14">NB-ARC domain-containing protein</fullName>
    </recommendedName>
</protein>
<dbReference type="CDD" id="cd14798">
    <property type="entry name" value="RX-CC_like"/>
    <property type="match status" value="1"/>
</dbReference>
<name>A0A0D9X7A6_9ORYZ</name>
<evidence type="ECO:0000259" key="9">
    <source>
        <dbReference type="Pfam" id="PF18052"/>
    </source>
</evidence>
<dbReference type="SUPFAM" id="SSF52058">
    <property type="entry name" value="L domain-like"/>
    <property type="match status" value="1"/>
</dbReference>
<dbReference type="InterPro" id="IPR036388">
    <property type="entry name" value="WH-like_DNA-bd_sf"/>
</dbReference>
<dbReference type="Gene3D" id="1.20.5.4130">
    <property type="match status" value="1"/>
</dbReference>
<feature type="domain" description="Disease resistance R13L4/SHOC-2-like LRR" evidence="11">
    <location>
        <begin position="651"/>
        <end position="1037"/>
    </location>
</feature>
<evidence type="ECO:0008006" key="14">
    <source>
        <dbReference type="Google" id="ProtNLM"/>
    </source>
</evidence>
<dbReference type="Proteomes" id="UP000032180">
    <property type="component" value="Chromosome 8"/>
</dbReference>
<organism evidence="12 13">
    <name type="scientific">Leersia perrieri</name>
    <dbReference type="NCBI Taxonomy" id="77586"/>
    <lineage>
        <taxon>Eukaryota</taxon>
        <taxon>Viridiplantae</taxon>
        <taxon>Streptophyta</taxon>
        <taxon>Embryophyta</taxon>
        <taxon>Tracheophyta</taxon>
        <taxon>Spermatophyta</taxon>
        <taxon>Magnoliopsida</taxon>
        <taxon>Liliopsida</taxon>
        <taxon>Poales</taxon>
        <taxon>Poaceae</taxon>
        <taxon>BOP clade</taxon>
        <taxon>Oryzoideae</taxon>
        <taxon>Oryzeae</taxon>
        <taxon>Oryzinae</taxon>
        <taxon>Leersia</taxon>
    </lineage>
</organism>
<evidence type="ECO:0000256" key="4">
    <source>
        <dbReference type="ARBA" id="ARBA00022741"/>
    </source>
</evidence>
<dbReference type="GO" id="GO:0043531">
    <property type="term" value="F:ADP binding"/>
    <property type="evidence" value="ECO:0007669"/>
    <property type="project" value="InterPro"/>
</dbReference>
<feature type="domain" description="Disease resistance N-terminal" evidence="9">
    <location>
        <begin position="103"/>
        <end position="185"/>
    </location>
</feature>
<evidence type="ECO:0000256" key="1">
    <source>
        <dbReference type="ARBA" id="ARBA00008894"/>
    </source>
</evidence>
<dbReference type="FunFam" id="1.10.10.10:FF:000322">
    <property type="entry name" value="Probable disease resistance protein At1g63360"/>
    <property type="match status" value="1"/>
</dbReference>
<dbReference type="Gene3D" id="1.10.8.430">
    <property type="entry name" value="Helical domain of apoptotic protease-activating factors"/>
    <property type="match status" value="1"/>
</dbReference>
<keyword evidence="3" id="KW-0677">Repeat</keyword>
<dbReference type="STRING" id="77586.A0A0D9X7A6"/>
<reference evidence="12" key="3">
    <citation type="submission" date="2015-04" db="UniProtKB">
        <authorList>
            <consortium name="EnsemblPlants"/>
        </authorList>
    </citation>
    <scope>IDENTIFICATION</scope>
</reference>
<keyword evidence="2" id="KW-0433">Leucine-rich repeat</keyword>
<dbReference type="InterPro" id="IPR027417">
    <property type="entry name" value="P-loop_NTPase"/>
</dbReference>
<dbReference type="PRINTS" id="PR00364">
    <property type="entry name" value="DISEASERSIST"/>
</dbReference>
<evidence type="ECO:0000313" key="12">
    <source>
        <dbReference type="EnsemblPlants" id="LPERR08G10590.2"/>
    </source>
</evidence>
<proteinExistence type="inferred from homology"/>